<reference evidence="4" key="1">
    <citation type="journal article" date="2023" name="Commun. Biol.">
        <title>Genome analysis of Parmales, the sister group of diatoms, reveals the evolutionary specialization of diatoms from phago-mixotrophs to photoautotrophs.</title>
        <authorList>
            <person name="Ban H."/>
            <person name="Sato S."/>
            <person name="Yoshikawa S."/>
            <person name="Yamada K."/>
            <person name="Nakamura Y."/>
            <person name="Ichinomiya M."/>
            <person name="Sato N."/>
            <person name="Blanc-Mathieu R."/>
            <person name="Endo H."/>
            <person name="Kuwata A."/>
            <person name="Ogata H."/>
        </authorList>
    </citation>
    <scope>NUCLEOTIDE SEQUENCE [LARGE SCALE GENOMIC DNA]</scope>
    <source>
        <strain evidence="4">NIES 3701</strain>
    </source>
</reference>
<keyword evidence="2" id="KW-0812">Transmembrane</keyword>
<organism evidence="3 4">
    <name type="scientific">Triparma strigata</name>
    <dbReference type="NCBI Taxonomy" id="1606541"/>
    <lineage>
        <taxon>Eukaryota</taxon>
        <taxon>Sar</taxon>
        <taxon>Stramenopiles</taxon>
        <taxon>Ochrophyta</taxon>
        <taxon>Bolidophyceae</taxon>
        <taxon>Parmales</taxon>
        <taxon>Triparmaceae</taxon>
        <taxon>Triparma</taxon>
    </lineage>
</organism>
<keyword evidence="2" id="KW-0472">Membrane</keyword>
<evidence type="ECO:0000256" key="1">
    <source>
        <dbReference type="SAM" id="MobiDB-lite"/>
    </source>
</evidence>
<dbReference type="Proteomes" id="UP001165085">
    <property type="component" value="Unassembled WGS sequence"/>
</dbReference>
<feature type="region of interest" description="Disordered" evidence="1">
    <location>
        <begin position="38"/>
        <end position="61"/>
    </location>
</feature>
<keyword evidence="2" id="KW-1133">Transmembrane helix</keyword>
<dbReference type="OrthoDB" id="10362115at2759"/>
<evidence type="ECO:0000313" key="4">
    <source>
        <dbReference type="Proteomes" id="UP001165085"/>
    </source>
</evidence>
<protein>
    <submittedName>
        <fullName evidence="3">Uncharacterized protein</fullName>
    </submittedName>
</protein>
<comment type="caution">
    <text evidence="3">The sequence shown here is derived from an EMBL/GenBank/DDBJ whole genome shotgun (WGS) entry which is preliminary data.</text>
</comment>
<name>A0A9W7AC25_9STRA</name>
<evidence type="ECO:0000313" key="3">
    <source>
        <dbReference type="EMBL" id="GMH66697.1"/>
    </source>
</evidence>
<keyword evidence="4" id="KW-1185">Reference proteome</keyword>
<dbReference type="EMBL" id="BRXY01000110">
    <property type="protein sequence ID" value="GMH66697.1"/>
    <property type="molecule type" value="Genomic_DNA"/>
</dbReference>
<evidence type="ECO:0000256" key="2">
    <source>
        <dbReference type="SAM" id="Phobius"/>
    </source>
</evidence>
<accession>A0A9W7AC25</accession>
<dbReference type="AlphaFoldDB" id="A0A9W7AC25"/>
<proteinExistence type="predicted"/>
<gene>
    <name evidence="3" type="ORF">TrST_g10728</name>
</gene>
<feature type="transmembrane region" description="Helical" evidence="2">
    <location>
        <begin position="65"/>
        <end position="83"/>
    </location>
</feature>
<sequence>MTLSLIGTTIGASIFAPTTALALDADTEASMRRIAEKSEAANALEREKDKARAAKQEKDKEGGSTLVLGVAGGGLALSIPFFLPNLIRLGKKLSGGGGQ</sequence>